<feature type="domain" description="KAP NTPase" evidence="4">
    <location>
        <begin position="653"/>
        <end position="795"/>
    </location>
</feature>
<dbReference type="InterPro" id="IPR052754">
    <property type="entry name" value="NTPase_KAP_P-loop"/>
</dbReference>
<dbReference type="SUPFAM" id="SSF52200">
    <property type="entry name" value="Toll/Interleukin receptor TIR domain"/>
    <property type="match status" value="1"/>
</dbReference>
<feature type="coiled-coil region" evidence="1">
    <location>
        <begin position="965"/>
        <end position="992"/>
    </location>
</feature>
<accession>A0AAP2E297</accession>
<feature type="domain" description="TIR" evidence="5">
    <location>
        <begin position="196"/>
        <end position="287"/>
    </location>
</feature>
<feature type="compositionally biased region" description="Basic and acidic residues" evidence="2">
    <location>
        <begin position="1194"/>
        <end position="1218"/>
    </location>
</feature>
<name>A0AAP2E297_9BACT</name>
<reference evidence="6 7" key="1">
    <citation type="submission" date="2021-05" db="EMBL/GenBank/DDBJ databases">
        <title>A Polyphasic approach of four new species of the genus Ohtaekwangia: Ohtaekwangia histidinii sp. nov., Ohtaekwangia cretensis sp. nov., Ohtaekwangia indiensis sp. nov., Ohtaekwangia reichenbachii sp. nov. from diverse environment.</title>
        <authorList>
            <person name="Octaviana S."/>
        </authorList>
    </citation>
    <scope>NUCLEOTIDE SEQUENCE [LARGE SCALE GENOMIC DNA]</scope>
    <source>
        <strain evidence="6 7">PWU5</strain>
    </source>
</reference>
<dbReference type="InterPro" id="IPR011646">
    <property type="entry name" value="KAP_P-loop"/>
</dbReference>
<evidence type="ECO:0000256" key="3">
    <source>
        <dbReference type="SAM" id="Phobius"/>
    </source>
</evidence>
<dbReference type="PANTHER" id="PTHR22674">
    <property type="entry name" value="NTPASE, KAP FAMILY P-LOOP DOMAIN-CONTAINING 1"/>
    <property type="match status" value="1"/>
</dbReference>
<evidence type="ECO:0000313" key="7">
    <source>
        <dbReference type="Proteomes" id="UP001319080"/>
    </source>
</evidence>
<dbReference type="Pfam" id="PF07693">
    <property type="entry name" value="KAP_NTPase"/>
    <property type="match status" value="2"/>
</dbReference>
<sequence length="1428" mass="161633">MSSINFLNLTPASYVRRTLLIAFNLTSGKPVDSRAILEGILKQRGTESPSYELIQRLFPDFKDTEDKTIGIGPESVLKSYPVSGSLYESYTRAEKLLRQEKNFWGRDLIMLILLVHDDKDLELFLLERGVKLDDLRRAWFEFLMASHDDHRGPEGWRVWWRDAGLLVPGEAPNNVMADISSSADTGPMEEEEPPEVFIVYKEIDNEKVRLINEAIRSWGISTYFWGRDMRYGDNWLEKEFRVLRGAKTVLVFLGENGWGTFHLQLTQEAQRLNKRIIPVLLGTLRADFRRQANGLFVQVRYVEMAMINDQSLADLRRSLEQVENKDANDPRQEDGFDALVLKIMDGEEEERLAVLNQIARAKNYNRTVLSARLRREIERFEPSSEKELSRAARPVDRIPSIRSWLLSCLIQCDAVGSENRQVLLRHVSSEFETQEHVKYWVLSGLYQKNVPYLAEAAKIAGEDHRHASIAFLGFGILAPQLEFFLSRLREYLTSKDKEKILRALRVLRVLPVESVVEDVCNVLRRLDDRVLEYDAFYALVNPGVIQKATRSLAEDPGITVVVHRLASILFDARDMTRVNLTRILVDFDRKAVDGALLEIIAQGEYAIVATHVRLILKDFYQDLDDVEEVSHAGIYGDFNEDAEDLLDITRDVKTLTSVILAKNTPLPLAIGLFGDWGHGKSFFMGAVRKEISEAHRYYSPKAFHTHVVPIEFNAWHYADTSLWASLVNHILVQLLKFVSPEATDEEKQQAILNKISTTKSQIGEAIQAKQTVSNALVDKQGELEAAKKQRQEKEVELKNLRLKDVYDVLTSGQKEEIERIADRLGFPAVIESFSDLRRLATEASSTTGKVRSLVKSILESRDKFWLILAFVFVFFAVPILIDFITTKDAENAFIARFGAKVAQFVAGICTVYGVVRKGLDKFHAGVSQLESIKNNAQHIFDRQRSQPSAAEEGIQREIIDLQARETAVAQEISSKEKELADLEEKIRILKEERSLNRFLTTRTQSEDYRKHLGIISVIREDFTSLTQKLANAYKDEPGAGYRRVDRIVLYIDDLDRCPVDKVMEVLQAVHLLLAFKLFVVIVGVDPRWLLHSLGSQFSAFQNAGKNFGGDKATADWLTTPQHFLEKIFQIQFCLSPMTSEGYTTMMGNLFKNTDGRGNGDGVKEDADSFGAGASDEAGSGDAETKGTSSPSAERVTDRDAERPKEKDPGVEADTREENTTNSNTTDQRNSDQGNADPQDANGRRAGNKDPDSDNARIGSTHAENKEKYTIDEESMRIHAWEIGFSGQLYEFIASPRAATRFSNAYRLLKAGVPKANLQAFEGQAELPGEFQAPMLLLALMSGATEQALKFFPTIRRELREKALQTIIDELLAEKDIDNSYRVFLVKVKRVVSLSNFPDDSALVLYWIPRVARFSFDLSRILKGDSVRV</sequence>
<evidence type="ECO:0000259" key="5">
    <source>
        <dbReference type="Pfam" id="PF13676"/>
    </source>
</evidence>
<keyword evidence="1" id="KW-0175">Coiled coil</keyword>
<dbReference type="InterPro" id="IPR035897">
    <property type="entry name" value="Toll_tir_struct_dom_sf"/>
</dbReference>
<keyword evidence="3" id="KW-0812">Transmembrane</keyword>
<dbReference type="Pfam" id="PF13676">
    <property type="entry name" value="TIR_2"/>
    <property type="match status" value="1"/>
</dbReference>
<gene>
    <name evidence="6" type="ORF">KK062_21035</name>
</gene>
<proteinExistence type="predicted"/>
<evidence type="ECO:0000256" key="2">
    <source>
        <dbReference type="SAM" id="MobiDB-lite"/>
    </source>
</evidence>
<dbReference type="PANTHER" id="PTHR22674:SF6">
    <property type="entry name" value="NTPASE KAP FAMILY P-LOOP DOMAIN-CONTAINING PROTEIN 1"/>
    <property type="match status" value="1"/>
</dbReference>
<feature type="transmembrane region" description="Helical" evidence="3">
    <location>
        <begin position="897"/>
        <end position="915"/>
    </location>
</feature>
<dbReference type="Gene3D" id="3.40.50.10140">
    <property type="entry name" value="Toll/interleukin-1 receptor homology (TIR) domain"/>
    <property type="match status" value="1"/>
</dbReference>
<evidence type="ECO:0000259" key="4">
    <source>
        <dbReference type="Pfam" id="PF07693"/>
    </source>
</evidence>
<dbReference type="GO" id="GO:0007165">
    <property type="term" value="P:signal transduction"/>
    <property type="evidence" value="ECO:0007669"/>
    <property type="project" value="InterPro"/>
</dbReference>
<keyword evidence="3" id="KW-1133">Transmembrane helix</keyword>
<keyword evidence="3" id="KW-0472">Membrane</keyword>
<comment type="caution">
    <text evidence="6">The sequence shown here is derived from an EMBL/GenBank/DDBJ whole genome shotgun (WGS) entry which is preliminary data.</text>
</comment>
<protein>
    <submittedName>
        <fullName evidence="6">TIR domain-containing protein</fullName>
    </submittedName>
</protein>
<dbReference type="InterPro" id="IPR000157">
    <property type="entry name" value="TIR_dom"/>
</dbReference>
<feature type="transmembrane region" description="Helical" evidence="3">
    <location>
        <begin position="864"/>
        <end position="885"/>
    </location>
</feature>
<dbReference type="RefSeq" id="WP_254086314.1">
    <property type="nucleotide sequence ID" value="NZ_JAHESE010000025.1"/>
</dbReference>
<feature type="domain" description="KAP NTPase" evidence="4">
    <location>
        <begin position="1043"/>
        <end position="1153"/>
    </location>
</feature>
<evidence type="ECO:0000256" key="1">
    <source>
        <dbReference type="SAM" id="Coils"/>
    </source>
</evidence>
<feature type="compositionally biased region" description="Low complexity" evidence="2">
    <location>
        <begin position="1168"/>
        <end position="1181"/>
    </location>
</feature>
<organism evidence="6 7">
    <name type="scientific">Dawidia cretensis</name>
    <dbReference type="NCBI Taxonomy" id="2782350"/>
    <lineage>
        <taxon>Bacteria</taxon>
        <taxon>Pseudomonadati</taxon>
        <taxon>Bacteroidota</taxon>
        <taxon>Cytophagia</taxon>
        <taxon>Cytophagales</taxon>
        <taxon>Chryseotaleaceae</taxon>
        <taxon>Dawidia</taxon>
    </lineage>
</organism>
<dbReference type="Proteomes" id="UP001319080">
    <property type="component" value="Unassembled WGS sequence"/>
</dbReference>
<feature type="coiled-coil region" evidence="1">
    <location>
        <begin position="769"/>
        <end position="803"/>
    </location>
</feature>
<evidence type="ECO:0000313" key="6">
    <source>
        <dbReference type="EMBL" id="MBT1710739.1"/>
    </source>
</evidence>
<keyword evidence="7" id="KW-1185">Reference proteome</keyword>
<feature type="compositionally biased region" description="Polar residues" evidence="2">
    <location>
        <begin position="1226"/>
        <end position="1235"/>
    </location>
</feature>
<feature type="region of interest" description="Disordered" evidence="2">
    <location>
        <begin position="1156"/>
        <end position="1267"/>
    </location>
</feature>
<dbReference type="EMBL" id="JAHESE010000025">
    <property type="protein sequence ID" value="MBT1710739.1"/>
    <property type="molecule type" value="Genomic_DNA"/>
</dbReference>